<evidence type="ECO:0000256" key="1">
    <source>
        <dbReference type="ARBA" id="ARBA00002213"/>
    </source>
</evidence>
<keyword evidence="9" id="KW-0863">Zinc-finger</keyword>
<evidence type="ECO:0000259" key="19">
    <source>
        <dbReference type="PROSITE" id="PS51292"/>
    </source>
</evidence>
<gene>
    <name evidence="20" type="ORF">CVLEPA_LOCUS14779</name>
</gene>
<keyword evidence="14" id="KW-0206">Cytoskeleton</keyword>
<dbReference type="SMART" id="SM00744">
    <property type="entry name" value="RINGv"/>
    <property type="match status" value="1"/>
</dbReference>
<evidence type="ECO:0000256" key="6">
    <source>
        <dbReference type="ARBA" id="ARBA00022490"/>
    </source>
</evidence>
<keyword evidence="10" id="KW-0862">Zinc</keyword>
<evidence type="ECO:0000256" key="18">
    <source>
        <dbReference type="SAM" id="MobiDB-lite"/>
    </source>
</evidence>
<evidence type="ECO:0000256" key="17">
    <source>
        <dbReference type="SAM" id="Coils"/>
    </source>
</evidence>
<evidence type="ECO:0000256" key="7">
    <source>
        <dbReference type="ARBA" id="ARBA00022701"/>
    </source>
</evidence>
<keyword evidence="7" id="KW-0493">Microtubule</keyword>
<comment type="function">
    <text evidence="1">Microtubule-binding protein that localizes to the microtubular manchette of elongating spermatids.</text>
</comment>
<evidence type="ECO:0000313" key="20">
    <source>
        <dbReference type="EMBL" id="CAK8683741.1"/>
    </source>
</evidence>
<evidence type="ECO:0000313" key="21">
    <source>
        <dbReference type="Proteomes" id="UP001642483"/>
    </source>
</evidence>
<keyword evidence="11" id="KW-0282">Flagellum</keyword>
<evidence type="ECO:0000256" key="14">
    <source>
        <dbReference type="ARBA" id="ARBA00023212"/>
    </source>
</evidence>
<feature type="compositionally biased region" description="Basic and acidic residues" evidence="18">
    <location>
        <begin position="285"/>
        <end position="338"/>
    </location>
</feature>
<evidence type="ECO:0000256" key="10">
    <source>
        <dbReference type="ARBA" id="ARBA00022833"/>
    </source>
</evidence>
<dbReference type="Gene3D" id="3.30.40.10">
    <property type="entry name" value="Zinc/RING finger domain, C3HC4 (zinc finger)"/>
    <property type="match status" value="1"/>
</dbReference>
<feature type="region of interest" description="Disordered" evidence="18">
    <location>
        <begin position="209"/>
        <end position="261"/>
    </location>
</feature>
<keyword evidence="15" id="KW-0966">Cell projection</keyword>
<evidence type="ECO:0000256" key="13">
    <source>
        <dbReference type="ARBA" id="ARBA00023069"/>
    </source>
</evidence>
<feature type="compositionally biased region" description="Acidic residues" evidence="18">
    <location>
        <begin position="70"/>
        <end position="84"/>
    </location>
</feature>
<sequence length="685" mass="79316">MAAVETSQDWEKDLDWLIKDSEEQVMKEDTAKSEMNAKNAAESTAVAEPIEQIEDTGHQQEPNTVLKDDSDTDEEDDDEDDGLTPDERFLLQHNTSLNDAVEGDEYDVLTRLAKANEELASEPADEEERERKVLFKQKLVDFEAPPNDFSSSSSETETKMGDISKDMNDLKLQSTDSVEINGQVLHKDEKVLVERGGKFELVEAGELNGMLPTSAWSNPQQNGLSYESERRSFQSPKQRPKSAPARHSQPSYSLPPAKPSVAKTFCYSPEMKVLLNKQAAARAARTKEEERRIQAEKQLNREEAEDAWKSWLERKNESIRKQKKQDKEEHLKKEMETEKFPEEAEEAYQSWLKQKRIQAKKEKVMIQQQQIEIDEGWFMRERKDCNKAFRQWLQNKNRMARKAKEEEKQLKKQSIREMRRARKVQKLMASIQEAQQMKYVEYYGYRQDSMNFSRSSNHKSSIRKERNINHITKLKSQQAVSEKEKACKEMKSIMRDRHSAVYHKSAFSVSSDLNTTSCHQENETMCRICQSMDDSLENQQVQPCACSGSLKYVHMQCLKQWRQTKKAKGADVSICELCKQPYNIELLGNTNVTPDIISKMQEDLRNLVKSGIYLMLLVNNWKREVDDLSTGNIPCVSQSSTNTVPSVTRRLVHRITYESSDDDDANYVTRESLKRESEKARLRRN</sequence>
<evidence type="ECO:0000256" key="11">
    <source>
        <dbReference type="ARBA" id="ARBA00022846"/>
    </source>
</evidence>
<dbReference type="Proteomes" id="UP001642483">
    <property type="component" value="Unassembled WGS sequence"/>
</dbReference>
<dbReference type="PROSITE" id="PS51292">
    <property type="entry name" value="ZF_RING_CH"/>
    <property type="match status" value="1"/>
</dbReference>
<comment type="similarity">
    <text evidence="4">Belongs to the CCDC181 family.</text>
</comment>
<evidence type="ECO:0000256" key="15">
    <source>
        <dbReference type="ARBA" id="ARBA00023273"/>
    </source>
</evidence>
<keyword evidence="8" id="KW-0479">Metal-binding</keyword>
<name>A0ABP0FVV7_CLALP</name>
<keyword evidence="12 17" id="KW-0175">Coiled coil</keyword>
<dbReference type="Pfam" id="PF12906">
    <property type="entry name" value="RINGv"/>
    <property type="match status" value="1"/>
</dbReference>
<evidence type="ECO:0000256" key="3">
    <source>
        <dbReference type="ARBA" id="ARBA00004245"/>
    </source>
</evidence>
<dbReference type="PANTHER" id="PTHR14320">
    <property type="entry name" value="COILED-COIL DOMAIN-CONTAINING PROTEIN 181"/>
    <property type="match status" value="1"/>
</dbReference>
<comment type="subunit">
    <text evidence="16">Homodimer. Interacts with HOOK1. Interacts with HOOK2. Interacts with HOOK3.</text>
</comment>
<dbReference type="InterPro" id="IPR026687">
    <property type="entry name" value="CCDC181"/>
</dbReference>
<evidence type="ECO:0000256" key="12">
    <source>
        <dbReference type="ARBA" id="ARBA00023054"/>
    </source>
</evidence>
<accession>A0ABP0FVV7</accession>
<evidence type="ECO:0000256" key="8">
    <source>
        <dbReference type="ARBA" id="ARBA00022723"/>
    </source>
</evidence>
<keyword evidence="21" id="KW-1185">Reference proteome</keyword>
<feature type="compositionally biased region" description="Polar residues" evidence="18">
    <location>
        <begin position="214"/>
        <end position="225"/>
    </location>
</feature>
<reference evidence="20 21" key="1">
    <citation type="submission" date="2024-02" db="EMBL/GenBank/DDBJ databases">
        <authorList>
            <person name="Daric V."/>
            <person name="Darras S."/>
        </authorList>
    </citation>
    <scope>NUCLEOTIDE SEQUENCE [LARGE SCALE GENOMIC DNA]</scope>
</reference>
<keyword evidence="13" id="KW-0969">Cilium</keyword>
<feature type="region of interest" description="Disordered" evidence="18">
    <location>
        <begin position="25"/>
        <end position="104"/>
    </location>
</feature>
<keyword evidence="6" id="KW-0963">Cytoplasm</keyword>
<evidence type="ECO:0000256" key="9">
    <source>
        <dbReference type="ARBA" id="ARBA00022771"/>
    </source>
</evidence>
<protein>
    <recommendedName>
        <fullName evidence="5">Coiled-coil domain-containing protein 181</fullName>
    </recommendedName>
</protein>
<comment type="subcellular location">
    <subcellularLocation>
        <location evidence="2">Cell projection</location>
        <location evidence="2">Cilium</location>
        <location evidence="2">Flagellum</location>
    </subcellularLocation>
    <subcellularLocation>
        <location evidence="3">Cytoplasm</location>
        <location evidence="3">Cytoskeleton</location>
    </subcellularLocation>
</comment>
<dbReference type="InterPro" id="IPR011016">
    <property type="entry name" value="Znf_RING-CH"/>
</dbReference>
<evidence type="ECO:0000256" key="4">
    <source>
        <dbReference type="ARBA" id="ARBA00005737"/>
    </source>
</evidence>
<dbReference type="SUPFAM" id="SSF57850">
    <property type="entry name" value="RING/U-box"/>
    <property type="match status" value="1"/>
</dbReference>
<feature type="coiled-coil region" evidence="17">
    <location>
        <begin position="389"/>
        <end position="421"/>
    </location>
</feature>
<feature type="region of interest" description="Disordered" evidence="18">
    <location>
        <begin position="279"/>
        <end position="338"/>
    </location>
</feature>
<organism evidence="20 21">
    <name type="scientific">Clavelina lepadiformis</name>
    <name type="common">Light-bulb sea squirt</name>
    <name type="synonym">Ascidia lepadiformis</name>
    <dbReference type="NCBI Taxonomy" id="159417"/>
    <lineage>
        <taxon>Eukaryota</taxon>
        <taxon>Metazoa</taxon>
        <taxon>Chordata</taxon>
        <taxon>Tunicata</taxon>
        <taxon>Ascidiacea</taxon>
        <taxon>Aplousobranchia</taxon>
        <taxon>Clavelinidae</taxon>
        <taxon>Clavelina</taxon>
    </lineage>
</organism>
<dbReference type="PANTHER" id="PTHR14320:SF2">
    <property type="entry name" value="COILED-COIL DOMAIN-CONTAINING PROTEIN 181"/>
    <property type="match status" value="1"/>
</dbReference>
<dbReference type="InterPro" id="IPR013083">
    <property type="entry name" value="Znf_RING/FYVE/PHD"/>
</dbReference>
<dbReference type="EMBL" id="CAWYQH010000097">
    <property type="protein sequence ID" value="CAK8683741.1"/>
    <property type="molecule type" value="Genomic_DNA"/>
</dbReference>
<evidence type="ECO:0000256" key="2">
    <source>
        <dbReference type="ARBA" id="ARBA00004230"/>
    </source>
</evidence>
<feature type="domain" description="RING-CH-type" evidence="19">
    <location>
        <begin position="518"/>
        <end position="585"/>
    </location>
</feature>
<comment type="caution">
    <text evidence="20">The sequence shown here is derived from an EMBL/GenBank/DDBJ whole genome shotgun (WGS) entry which is preliminary data.</text>
</comment>
<proteinExistence type="inferred from homology"/>
<evidence type="ECO:0000256" key="16">
    <source>
        <dbReference type="ARBA" id="ARBA00047162"/>
    </source>
</evidence>
<evidence type="ECO:0000256" key="5">
    <source>
        <dbReference type="ARBA" id="ARBA00022306"/>
    </source>
</evidence>